<dbReference type="AlphaFoldDB" id="A0A2P2MGL5"/>
<organism evidence="2">
    <name type="scientific">Rhizophora mucronata</name>
    <name type="common">Asiatic mangrove</name>
    <dbReference type="NCBI Taxonomy" id="61149"/>
    <lineage>
        <taxon>Eukaryota</taxon>
        <taxon>Viridiplantae</taxon>
        <taxon>Streptophyta</taxon>
        <taxon>Embryophyta</taxon>
        <taxon>Tracheophyta</taxon>
        <taxon>Spermatophyta</taxon>
        <taxon>Magnoliopsida</taxon>
        <taxon>eudicotyledons</taxon>
        <taxon>Gunneridae</taxon>
        <taxon>Pentapetalae</taxon>
        <taxon>rosids</taxon>
        <taxon>fabids</taxon>
        <taxon>Malpighiales</taxon>
        <taxon>Rhizophoraceae</taxon>
        <taxon>Rhizophora</taxon>
    </lineage>
</organism>
<feature type="compositionally biased region" description="Pro residues" evidence="1">
    <location>
        <begin position="47"/>
        <end position="56"/>
    </location>
</feature>
<feature type="region of interest" description="Disordered" evidence="1">
    <location>
        <begin position="26"/>
        <end position="56"/>
    </location>
</feature>
<evidence type="ECO:0000256" key="1">
    <source>
        <dbReference type="SAM" id="MobiDB-lite"/>
    </source>
</evidence>
<proteinExistence type="predicted"/>
<name>A0A2P2MGL5_RHIMU</name>
<accession>A0A2P2MGL5</accession>
<protein>
    <submittedName>
        <fullName evidence="2">Uncharacterized protein</fullName>
    </submittedName>
</protein>
<reference evidence="2" key="1">
    <citation type="submission" date="2018-02" db="EMBL/GenBank/DDBJ databases">
        <title>Rhizophora mucronata_Transcriptome.</title>
        <authorList>
            <person name="Meera S.P."/>
            <person name="Sreeshan A."/>
            <person name="Augustine A."/>
        </authorList>
    </citation>
    <scope>NUCLEOTIDE SEQUENCE</scope>
    <source>
        <tissue evidence="2">Leaf</tissue>
    </source>
</reference>
<dbReference type="EMBL" id="GGEC01048895">
    <property type="protein sequence ID" value="MBX29379.1"/>
    <property type="molecule type" value="Transcribed_RNA"/>
</dbReference>
<evidence type="ECO:0000313" key="2">
    <source>
        <dbReference type="EMBL" id="MBX29379.1"/>
    </source>
</evidence>
<sequence length="56" mass="6343">MQKEIFEGGLTSNSIAHTEQYVIRRSRTKSRTRFKTSSSLINQSHLAPPPTPKCIL</sequence>